<keyword evidence="2" id="KW-1185">Reference proteome</keyword>
<comment type="caution">
    <text evidence="1">The sequence shown here is derived from an EMBL/GenBank/DDBJ whole genome shotgun (WGS) entry which is preliminary data.</text>
</comment>
<name>A0A7J0H6E7_9ERIC</name>
<dbReference type="Proteomes" id="UP000585474">
    <property type="component" value="Unassembled WGS sequence"/>
</dbReference>
<protein>
    <submittedName>
        <fullName evidence="1">Uncharacterized protein</fullName>
    </submittedName>
</protein>
<dbReference type="OrthoDB" id="1916346at2759"/>
<reference evidence="1 2" key="1">
    <citation type="submission" date="2019-07" db="EMBL/GenBank/DDBJ databases">
        <title>De Novo Assembly of kiwifruit Actinidia rufa.</title>
        <authorList>
            <person name="Sugita-Konishi S."/>
            <person name="Sato K."/>
            <person name="Mori E."/>
            <person name="Abe Y."/>
            <person name="Kisaki G."/>
            <person name="Hamano K."/>
            <person name="Suezawa K."/>
            <person name="Otani M."/>
            <person name="Fukuda T."/>
            <person name="Manabe T."/>
            <person name="Gomi K."/>
            <person name="Tabuchi M."/>
            <person name="Akimitsu K."/>
            <person name="Kataoka I."/>
        </authorList>
    </citation>
    <scope>NUCLEOTIDE SEQUENCE [LARGE SCALE GENOMIC DNA]</scope>
    <source>
        <strain evidence="2">cv. Fuchu</strain>
    </source>
</reference>
<dbReference type="EMBL" id="BJWL01000027">
    <property type="protein sequence ID" value="GFZ18662.1"/>
    <property type="molecule type" value="Genomic_DNA"/>
</dbReference>
<evidence type="ECO:0000313" key="2">
    <source>
        <dbReference type="Proteomes" id="UP000585474"/>
    </source>
</evidence>
<dbReference type="AlphaFoldDB" id="A0A7J0H6E7"/>
<proteinExistence type="predicted"/>
<gene>
    <name evidence="1" type="ORF">Acr_27g0004010</name>
</gene>
<sequence length="299" mass="32988">MLYFSNRLNLRALYKFRREVRSLNGLGKWWITALKAVGKAKVRLKVNGSRKGLEVKGVCRDWKLPISTPFLVHKQSLSFRAISGLLCQSPGEPPSIISIHPRSCGVPAPSLKYLPELVDIRSSSNDLMPDPAVVLVFEPSLLNFVGDYKPVCAFPSIDFDNATEFEIYSSSEGSWEVSGEICFASRKLVSTSGVHVDGVVAACPRCSNSTLGMMNGKLCSARADGLLILVKMLSNVYSNTMQMKNIARTGEEEVHFRLDKPVLARIVCEQGTGLFGGCNMVLVQTGRKKLCYDMKTEEN</sequence>
<organism evidence="1 2">
    <name type="scientific">Actinidia rufa</name>
    <dbReference type="NCBI Taxonomy" id="165716"/>
    <lineage>
        <taxon>Eukaryota</taxon>
        <taxon>Viridiplantae</taxon>
        <taxon>Streptophyta</taxon>
        <taxon>Embryophyta</taxon>
        <taxon>Tracheophyta</taxon>
        <taxon>Spermatophyta</taxon>
        <taxon>Magnoliopsida</taxon>
        <taxon>eudicotyledons</taxon>
        <taxon>Gunneridae</taxon>
        <taxon>Pentapetalae</taxon>
        <taxon>asterids</taxon>
        <taxon>Ericales</taxon>
        <taxon>Actinidiaceae</taxon>
        <taxon>Actinidia</taxon>
    </lineage>
</organism>
<evidence type="ECO:0000313" key="1">
    <source>
        <dbReference type="EMBL" id="GFZ18662.1"/>
    </source>
</evidence>
<accession>A0A7J0H6E7</accession>